<dbReference type="SUPFAM" id="SSF51445">
    <property type="entry name" value="(Trans)glycosidases"/>
    <property type="match status" value="1"/>
</dbReference>
<protein>
    <recommendedName>
        <fullName evidence="2">F5/8 type C domain-containing protein</fullName>
    </recommendedName>
</protein>
<comment type="caution">
    <text evidence="3">The sequence shown here is derived from an EMBL/GenBank/DDBJ whole genome shotgun (WGS) entry which is preliminary data.</text>
</comment>
<gene>
    <name evidence="3" type="ORF">HNR05_002895</name>
</gene>
<keyword evidence="4" id="KW-1185">Reference proteome</keyword>
<dbReference type="RefSeq" id="WP_179579753.1">
    <property type="nucleotide sequence ID" value="NZ_JACCFM010000001.1"/>
</dbReference>
<name>A0A7Z0EHS8_9MICO</name>
<proteinExistence type="predicted"/>
<dbReference type="InterPro" id="IPR000421">
    <property type="entry name" value="FA58C"/>
</dbReference>
<sequence length="653" mass="69750">MRTKLLSRSPLVVALISASIIISPAVVAPASAAPVVVSQVAKNGTKGYLLVDGKPFTMSGVQSFGEWQTFGNDSMSPIPTNQNTRILSQDWLENTFEKTAAAGFSTIQIELAWNQIEPTTPGVYDWTLIDKYVAWAKKYNLKMDFVWWGANGCGGGVLPNSAHGFMTSIPVYLQNQSKYWGNGGNGEEVFPYLPIVGNAHYADANYLFASERTAVTAMFNHLADYDTTHQTILFQVYNEPNLTNTWGSQTALWLSLIDQLGAAVKNSNYIVATRVNFAGSRLPNGSIGALANIDFAGPDYYSWNVTDIAKAVVDTATKSDIAYIPETFSNNSYLTSIAATALVNGGFVDFWQLNNGWAGRNYSFFGHPSEGYPSYTTWTLGTMPTLPEGVSRMNSFNTGVNKMTQLVAQALPADMRGFNIGTNVPSTSYNGSATLNNTTVTFSTPDGSIGLALYDAVSNSHYLVSDTRTSATYNLGSSTATASMGSFDAAGTWVSQGSRSVASTGNIQINPGELIKVSAPSGTNLALNHPASATSSYSGQAASNAVDGNIATQWTAGTGTFPQSLTVDLGGVRALATVKQRFAETDSSTYKYRVEGSTDNSTWTTLVDMTAAGVLTNSAVTASVSGSYRYVKLTVTAIDHGHWANSKEFEVLG</sequence>
<reference evidence="3 4" key="1">
    <citation type="submission" date="2020-07" db="EMBL/GenBank/DDBJ databases">
        <title>Sequencing the genomes of 1000 actinobacteria strains.</title>
        <authorList>
            <person name="Klenk H.-P."/>
        </authorList>
    </citation>
    <scope>NUCLEOTIDE SEQUENCE [LARGE SCALE GENOMIC DNA]</scope>
    <source>
        <strain evidence="3 4">LI1</strain>
    </source>
</reference>
<dbReference type="Gene3D" id="2.60.120.260">
    <property type="entry name" value="Galactose-binding domain-like"/>
    <property type="match status" value="1"/>
</dbReference>
<dbReference type="SUPFAM" id="SSF49785">
    <property type="entry name" value="Galactose-binding domain-like"/>
    <property type="match status" value="1"/>
</dbReference>
<organism evidence="3 4">
    <name type="scientific">Glaciibacter psychrotolerans</name>
    <dbReference type="NCBI Taxonomy" id="670054"/>
    <lineage>
        <taxon>Bacteria</taxon>
        <taxon>Bacillati</taxon>
        <taxon>Actinomycetota</taxon>
        <taxon>Actinomycetes</taxon>
        <taxon>Micrococcales</taxon>
        <taxon>Microbacteriaceae</taxon>
        <taxon>Glaciibacter</taxon>
    </lineage>
</organism>
<evidence type="ECO:0000313" key="4">
    <source>
        <dbReference type="Proteomes" id="UP000537260"/>
    </source>
</evidence>
<dbReference type="AlphaFoldDB" id="A0A7Z0EHS8"/>
<dbReference type="InterPro" id="IPR008979">
    <property type="entry name" value="Galactose-bd-like_sf"/>
</dbReference>
<keyword evidence="1" id="KW-0732">Signal</keyword>
<feature type="signal peptide" evidence="1">
    <location>
        <begin position="1"/>
        <end position="32"/>
    </location>
</feature>
<evidence type="ECO:0000256" key="1">
    <source>
        <dbReference type="SAM" id="SignalP"/>
    </source>
</evidence>
<dbReference type="Proteomes" id="UP000537260">
    <property type="component" value="Unassembled WGS sequence"/>
</dbReference>
<accession>A0A7Z0EHS8</accession>
<evidence type="ECO:0000313" key="3">
    <source>
        <dbReference type="EMBL" id="NYJ21104.1"/>
    </source>
</evidence>
<evidence type="ECO:0000259" key="2">
    <source>
        <dbReference type="PROSITE" id="PS50022"/>
    </source>
</evidence>
<dbReference type="Gene3D" id="3.20.20.80">
    <property type="entry name" value="Glycosidases"/>
    <property type="match status" value="1"/>
</dbReference>
<dbReference type="InterPro" id="IPR017853">
    <property type="entry name" value="GH"/>
</dbReference>
<dbReference type="EMBL" id="JACCFM010000001">
    <property type="protein sequence ID" value="NYJ21104.1"/>
    <property type="molecule type" value="Genomic_DNA"/>
</dbReference>
<feature type="domain" description="F5/8 type C" evidence="2">
    <location>
        <begin position="512"/>
        <end position="653"/>
    </location>
</feature>
<dbReference type="PROSITE" id="PS50022">
    <property type="entry name" value="FA58C_3"/>
    <property type="match status" value="1"/>
</dbReference>
<dbReference type="Pfam" id="PF00754">
    <property type="entry name" value="F5_F8_type_C"/>
    <property type="match status" value="1"/>
</dbReference>
<feature type="chain" id="PRO_5031234952" description="F5/8 type C domain-containing protein" evidence="1">
    <location>
        <begin position="33"/>
        <end position="653"/>
    </location>
</feature>